<proteinExistence type="predicted"/>
<sequence>MSYTSASVISPLLQELFHGLFIIDFAKCTQLSALMIVLYDYAITFEQEMSYLWKTRFNFVKVLFLLNRYYILISAIVIICLLNAAQLSTLSCVHYMLWQIWSIIVTSTLTQAILQARLYGLYSKNKKILAIMIPLYVLSIIAAVVLVVKSTGEVTAAHEIIAFPINRGHYCIVTSIPRFSLAYWIPGFAFELLLCALAIKKAFGHFKLYGSYYTTGVRIVDVLVGDSIVYFLVIAMVYVSCIAIWIADLERIDTPLGFELTISSTLCSRMVFNMHGALDKRDINQTIDSDETD</sequence>
<name>A0ACB8GSX0_PSICU</name>
<dbReference type="Proteomes" id="UP000664032">
    <property type="component" value="Unassembled WGS sequence"/>
</dbReference>
<reference evidence="1" key="1">
    <citation type="submission" date="2021-10" db="EMBL/GenBank/DDBJ databases">
        <title>Psilocybe cubensis genome.</title>
        <authorList>
            <person name="Mckernan K.J."/>
            <person name="Crawford S."/>
            <person name="Trippe A."/>
            <person name="Kane L.T."/>
            <person name="Mclaughlin S."/>
        </authorList>
    </citation>
    <scope>NUCLEOTIDE SEQUENCE</scope>
    <source>
        <strain evidence="1">MGC-MH-2018</strain>
    </source>
</reference>
<organism evidence="1 2">
    <name type="scientific">Psilocybe cubensis</name>
    <name type="common">Psychedelic mushroom</name>
    <name type="synonym">Stropharia cubensis</name>
    <dbReference type="NCBI Taxonomy" id="181762"/>
    <lineage>
        <taxon>Eukaryota</taxon>
        <taxon>Fungi</taxon>
        <taxon>Dikarya</taxon>
        <taxon>Basidiomycota</taxon>
        <taxon>Agaricomycotina</taxon>
        <taxon>Agaricomycetes</taxon>
        <taxon>Agaricomycetidae</taxon>
        <taxon>Agaricales</taxon>
        <taxon>Agaricineae</taxon>
        <taxon>Strophariaceae</taxon>
        <taxon>Psilocybe</taxon>
    </lineage>
</organism>
<comment type="caution">
    <text evidence="1">The sequence shown here is derived from an EMBL/GenBank/DDBJ whole genome shotgun (WGS) entry which is preliminary data.</text>
</comment>
<evidence type="ECO:0000313" key="1">
    <source>
        <dbReference type="EMBL" id="KAH9478085.1"/>
    </source>
</evidence>
<protein>
    <submittedName>
        <fullName evidence="1">Uncharacterized protein</fullName>
    </submittedName>
</protein>
<gene>
    <name evidence="1" type="ORF">JR316_0010323</name>
</gene>
<dbReference type="EMBL" id="JAFIQS020000009">
    <property type="protein sequence ID" value="KAH9478085.1"/>
    <property type="molecule type" value="Genomic_DNA"/>
</dbReference>
<keyword evidence="2" id="KW-1185">Reference proteome</keyword>
<accession>A0ACB8GSX0</accession>
<evidence type="ECO:0000313" key="2">
    <source>
        <dbReference type="Proteomes" id="UP000664032"/>
    </source>
</evidence>